<dbReference type="PANTHER" id="PTHR43201">
    <property type="entry name" value="ACYL-COA SYNTHETASE"/>
    <property type="match status" value="1"/>
</dbReference>
<protein>
    <submittedName>
        <fullName evidence="3">PksJ protein</fullName>
    </submittedName>
</protein>
<dbReference type="AlphaFoldDB" id="A0A812K9D9"/>
<dbReference type="Gene3D" id="3.40.50.12780">
    <property type="entry name" value="N-terminal domain of ligase-like"/>
    <property type="match status" value="1"/>
</dbReference>
<dbReference type="InterPro" id="IPR042099">
    <property type="entry name" value="ANL_N_sf"/>
</dbReference>
<dbReference type="Proteomes" id="UP000604046">
    <property type="component" value="Unassembled WGS sequence"/>
</dbReference>
<accession>A0A812K9D9</accession>
<name>A0A812K9D9_9DINO</name>
<dbReference type="Gene3D" id="3.30.300.30">
    <property type="match status" value="1"/>
</dbReference>
<comment type="similarity">
    <text evidence="1">Belongs to the ATP-dependent AMP-binding enzyme family.</text>
</comment>
<proteinExistence type="inferred from homology"/>
<dbReference type="EMBL" id="CAJNDS010000646">
    <property type="protein sequence ID" value="CAE7225092.1"/>
    <property type="molecule type" value="Genomic_DNA"/>
</dbReference>
<dbReference type="PANTHER" id="PTHR43201:SF5">
    <property type="entry name" value="MEDIUM-CHAIN ACYL-COA LIGASE ACSF2, MITOCHONDRIAL"/>
    <property type="match status" value="1"/>
</dbReference>
<comment type="caution">
    <text evidence="3">The sequence shown here is derived from an EMBL/GenBank/DDBJ whole genome shotgun (WGS) entry which is preliminary data.</text>
</comment>
<evidence type="ECO:0000313" key="4">
    <source>
        <dbReference type="Proteomes" id="UP000604046"/>
    </source>
</evidence>
<evidence type="ECO:0000313" key="3">
    <source>
        <dbReference type="EMBL" id="CAE7225092.1"/>
    </source>
</evidence>
<dbReference type="SUPFAM" id="SSF56801">
    <property type="entry name" value="Acetyl-CoA synthetase-like"/>
    <property type="match status" value="1"/>
</dbReference>
<dbReference type="InterPro" id="IPR045851">
    <property type="entry name" value="AMP-bd_C_sf"/>
</dbReference>
<dbReference type="GO" id="GO:0006631">
    <property type="term" value="P:fatty acid metabolic process"/>
    <property type="evidence" value="ECO:0007669"/>
    <property type="project" value="TreeGrafter"/>
</dbReference>
<keyword evidence="2" id="KW-0436">Ligase</keyword>
<gene>
    <name evidence="3" type="primary">pksJ</name>
    <name evidence="3" type="ORF">SNAT2548_LOCUS8647</name>
</gene>
<evidence type="ECO:0000256" key="2">
    <source>
        <dbReference type="ARBA" id="ARBA00022598"/>
    </source>
</evidence>
<dbReference type="GO" id="GO:0031956">
    <property type="term" value="F:medium-chain fatty acid-CoA ligase activity"/>
    <property type="evidence" value="ECO:0007669"/>
    <property type="project" value="TreeGrafter"/>
</dbReference>
<keyword evidence="4" id="KW-1185">Reference proteome</keyword>
<dbReference type="OrthoDB" id="429919at2759"/>
<organism evidence="3 4">
    <name type="scientific">Symbiodinium natans</name>
    <dbReference type="NCBI Taxonomy" id="878477"/>
    <lineage>
        <taxon>Eukaryota</taxon>
        <taxon>Sar</taxon>
        <taxon>Alveolata</taxon>
        <taxon>Dinophyceae</taxon>
        <taxon>Suessiales</taxon>
        <taxon>Symbiodiniaceae</taxon>
        <taxon>Symbiodinium</taxon>
    </lineage>
</organism>
<sequence>MSSYELELVLVFQRYGQCLSAYTCGASRLGRPTFVNLGPPVPGIEIRIANEEGDTLAEQEIGRFQIRGPVITPGYLNNDEANKEAFVGDDWFNTGDIGFIKDGQLYLTGREKEMIIVRGANFYCYEVEDVVNAMESVLPTFTAAVSTHDPTSGTEGRISNAGCITARVARTGDQWASTAL</sequence>
<reference evidence="3" key="1">
    <citation type="submission" date="2021-02" db="EMBL/GenBank/DDBJ databases">
        <authorList>
            <person name="Dougan E. K."/>
            <person name="Rhodes N."/>
            <person name="Thang M."/>
            <person name="Chan C."/>
        </authorList>
    </citation>
    <scope>NUCLEOTIDE SEQUENCE</scope>
</reference>
<evidence type="ECO:0000256" key="1">
    <source>
        <dbReference type="ARBA" id="ARBA00006432"/>
    </source>
</evidence>